<gene>
    <name evidence="1" type="ORF">LCGC14_0752450</name>
</gene>
<evidence type="ECO:0008006" key="2">
    <source>
        <dbReference type="Google" id="ProtNLM"/>
    </source>
</evidence>
<name>A0A0F9Q3J7_9ZZZZ</name>
<evidence type="ECO:0000313" key="1">
    <source>
        <dbReference type="EMBL" id="KKN38550.1"/>
    </source>
</evidence>
<dbReference type="AlphaFoldDB" id="A0A0F9Q3J7"/>
<comment type="caution">
    <text evidence="1">The sequence shown here is derived from an EMBL/GenBank/DDBJ whole genome shotgun (WGS) entry which is preliminary data.</text>
</comment>
<protein>
    <recommendedName>
        <fullName evidence="2">Phage ABA sandwich domain-containing protein</fullName>
    </recommendedName>
</protein>
<sequence length="128" mass="14669">MTDNEVTEAYFRAMGWKRFKDRRDDGSGHGRNENVTGWVDSDGEEWYDLPNILESNSAYIREVADVMEGEGCRLFIWQPATDPYSVVWSIPDLREGCNKVVGREPVIKNNTSRAAVIAATRYFEEKSK</sequence>
<accession>A0A0F9Q3J7</accession>
<proteinExistence type="predicted"/>
<organism evidence="1">
    <name type="scientific">marine sediment metagenome</name>
    <dbReference type="NCBI Taxonomy" id="412755"/>
    <lineage>
        <taxon>unclassified sequences</taxon>
        <taxon>metagenomes</taxon>
        <taxon>ecological metagenomes</taxon>
    </lineage>
</organism>
<dbReference type="EMBL" id="LAZR01001821">
    <property type="protein sequence ID" value="KKN38550.1"/>
    <property type="molecule type" value="Genomic_DNA"/>
</dbReference>
<reference evidence="1" key="1">
    <citation type="journal article" date="2015" name="Nature">
        <title>Complex archaea that bridge the gap between prokaryotes and eukaryotes.</title>
        <authorList>
            <person name="Spang A."/>
            <person name="Saw J.H."/>
            <person name="Jorgensen S.L."/>
            <person name="Zaremba-Niedzwiedzka K."/>
            <person name="Martijn J."/>
            <person name="Lind A.E."/>
            <person name="van Eijk R."/>
            <person name="Schleper C."/>
            <person name="Guy L."/>
            <person name="Ettema T.J."/>
        </authorList>
    </citation>
    <scope>NUCLEOTIDE SEQUENCE</scope>
</reference>